<proteinExistence type="predicted"/>
<evidence type="ECO:0000256" key="1">
    <source>
        <dbReference type="SAM" id="Phobius"/>
    </source>
</evidence>
<feature type="transmembrane region" description="Helical" evidence="1">
    <location>
        <begin position="16"/>
        <end position="37"/>
    </location>
</feature>
<keyword evidence="1" id="KW-1133">Transmembrane helix</keyword>
<feature type="transmembrane region" description="Helical" evidence="1">
    <location>
        <begin position="43"/>
        <end position="60"/>
    </location>
</feature>
<name>A0A8S9IGS9_BRACR</name>
<keyword evidence="1" id="KW-0472">Membrane</keyword>
<dbReference type="EMBL" id="QGKW02001911">
    <property type="protein sequence ID" value="KAF2568535.1"/>
    <property type="molecule type" value="Genomic_DNA"/>
</dbReference>
<dbReference type="Proteomes" id="UP000712281">
    <property type="component" value="Unassembled WGS sequence"/>
</dbReference>
<evidence type="ECO:0000313" key="2">
    <source>
        <dbReference type="EMBL" id="KAF2568535.1"/>
    </source>
</evidence>
<accession>A0A8S9IGS9</accession>
<organism evidence="2 3">
    <name type="scientific">Brassica cretica</name>
    <name type="common">Mustard</name>
    <dbReference type="NCBI Taxonomy" id="69181"/>
    <lineage>
        <taxon>Eukaryota</taxon>
        <taxon>Viridiplantae</taxon>
        <taxon>Streptophyta</taxon>
        <taxon>Embryophyta</taxon>
        <taxon>Tracheophyta</taxon>
        <taxon>Spermatophyta</taxon>
        <taxon>Magnoliopsida</taxon>
        <taxon>eudicotyledons</taxon>
        <taxon>Gunneridae</taxon>
        <taxon>Pentapetalae</taxon>
        <taxon>rosids</taxon>
        <taxon>malvids</taxon>
        <taxon>Brassicales</taxon>
        <taxon>Brassicaceae</taxon>
        <taxon>Brassiceae</taxon>
        <taxon>Brassica</taxon>
    </lineage>
</organism>
<evidence type="ECO:0008006" key="4">
    <source>
        <dbReference type="Google" id="ProtNLM"/>
    </source>
</evidence>
<keyword evidence="1" id="KW-0812">Transmembrane</keyword>
<sequence length="77" mass="7944">MGIGVRGGQEEDGRIGVLRCVVNGTLVVSVIAVVVRYVVDETLVVSVIVVVRSVVVKALVFSGCMDADVGDSASVIL</sequence>
<reference evidence="2" key="1">
    <citation type="submission" date="2019-12" db="EMBL/GenBank/DDBJ databases">
        <title>Genome sequencing and annotation of Brassica cretica.</title>
        <authorList>
            <person name="Studholme D.J."/>
            <person name="Sarris P.F."/>
        </authorList>
    </citation>
    <scope>NUCLEOTIDE SEQUENCE</scope>
    <source>
        <strain evidence="2">PFS-001/15</strain>
        <tissue evidence="2">Leaf</tissue>
    </source>
</reference>
<evidence type="ECO:0000313" key="3">
    <source>
        <dbReference type="Proteomes" id="UP000712281"/>
    </source>
</evidence>
<comment type="caution">
    <text evidence="2">The sequence shown here is derived from an EMBL/GenBank/DDBJ whole genome shotgun (WGS) entry which is preliminary data.</text>
</comment>
<protein>
    <recommendedName>
        <fullName evidence="4">Transmembrane protein</fullName>
    </recommendedName>
</protein>
<gene>
    <name evidence="2" type="ORF">F2Q68_00025242</name>
</gene>
<dbReference type="AlphaFoldDB" id="A0A8S9IGS9"/>